<evidence type="ECO:0008006" key="4">
    <source>
        <dbReference type="Google" id="ProtNLM"/>
    </source>
</evidence>
<protein>
    <recommendedName>
        <fullName evidence="4">Sel1 repeat family protein</fullName>
    </recommendedName>
</protein>
<dbReference type="InterPro" id="IPR006597">
    <property type="entry name" value="Sel1-like"/>
</dbReference>
<name>A0ABT6XAT4_9BURK</name>
<feature type="compositionally biased region" description="Polar residues" evidence="1">
    <location>
        <begin position="213"/>
        <end position="230"/>
    </location>
</feature>
<keyword evidence="3" id="KW-1185">Reference proteome</keyword>
<organism evidence="2 3">
    <name type="scientific">Limnohabitans lacus</name>
    <dbReference type="NCBI Taxonomy" id="3045173"/>
    <lineage>
        <taxon>Bacteria</taxon>
        <taxon>Pseudomonadati</taxon>
        <taxon>Pseudomonadota</taxon>
        <taxon>Betaproteobacteria</taxon>
        <taxon>Burkholderiales</taxon>
        <taxon>Comamonadaceae</taxon>
        <taxon>Limnohabitans</taxon>
    </lineage>
</organism>
<dbReference type="InterPro" id="IPR011990">
    <property type="entry name" value="TPR-like_helical_dom_sf"/>
</dbReference>
<reference evidence="2" key="1">
    <citation type="submission" date="2023-05" db="EMBL/GenBank/DDBJ databases">
        <title>Limnohabitans sp. strain HM2-2 Genome sequencing and assembly.</title>
        <authorList>
            <person name="Jung Y."/>
        </authorList>
    </citation>
    <scope>NUCLEOTIDE SEQUENCE</scope>
    <source>
        <strain evidence="2">HM2-2</strain>
    </source>
</reference>
<dbReference type="Gene3D" id="1.25.40.10">
    <property type="entry name" value="Tetratricopeptide repeat domain"/>
    <property type="match status" value="2"/>
</dbReference>
<evidence type="ECO:0000313" key="2">
    <source>
        <dbReference type="EMBL" id="MDI9235241.1"/>
    </source>
</evidence>
<proteinExistence type="predicted"/>
<comment type="caution">
    <text evidence="2">The sequence shown here is derived from an EMBL/GenBank/DDBJ whole genome shotgun (WGS) entry which is preliminary data.</text>
</comment>
<sequence length="410" mass="44006">MHILKLHTRVVCPVHSWLSWRWPVLGLLMCGGQLTQAQDKVVEVRAGAQATALVAATHAVSPPPLDANPLLREVKPTAPLNITGTPSAAQARQVARLQSLALDKTPPAPANKKVDPKMSAAEAAWTLGLLSLHGIAMPMNPAQAQKWFELAAHKGLALAHAGLAWCALEGCTAPSDPEAAQSSINTLRTVNAPRAIYLEWLALSLKAPVQMTPARNGTPSSQPEPQSTNTQLSNTALLLEAASKGDVQAHIELGIVSASNNRMAESLAHFQAAASRSSVAANNAKIVSERMRNSPHPDQALPRSSSGQDSAALLIQARRLHRGQGVPANFTEAIRLYRLAASLGNAQAEKMLQLIYANPSPDGQINIPWMQQLKDIDLTTQAPQQLKPAAPFWLRREPTALYDLLPAVWR</sequence>
<evidence type="ECO:0000256" key="1">
    <source>
        <dbReference type="SAM" id="MobiDB-lite"/>
    </source>
</evidence>
<dbReference type="SMART" id="SM00671">
    <property type="entry name" value="SEL1"/>
    <property type="match status" value="2"/>
</dbReference>
<dbReference type="RefSeq" id="WP_283225571.1">
    <property type="nucleotide sequence ID" value="NZ_JASGBH010000017.1"/>
</dbReference>
<dbReference type="Pfam" id="PF08238">
    <property type="entry name" value="Sel1"/>
    <property type="match status" value="2"/>
</dbReference>
<dbReference type="SUPFAM" id="SSF81901">
    <property type="entry name" value="HCP-like"/>
    <property type="match status" value="2"/>
</dbReference>
<dbReference type="Proteomes" id="UP001431902">
    <property type="component" value="Unassembled WGS sequence"/>
</dbReference>
<dbReference type="PANTHER" id="PTHR11102">
    <property type="entry name" value="SEL-1-LIKE PROTEIN"/>
    <property type="match status" value="1"/>
</dbReference>
<dbReference type="PANTHER" id="PTHR11102:SF160">
    <property type="entry name" value="ERAD-ASSOCIATED E3 UBIQUITIN-PROTEIN LIGASE COMPONENT HRD3"/>
    <property type="match status" value="1"/>
</dbReference>
<gene>
    <name evidence="2" type="ORF">QLQ16_15495</name>
</gene>
<dbReference type="EMBL" id="JASGBH010000017">
    <property type="protein sequence ID" value="MDI9235241.1"/>
    <property type="molecule type" value="Genomic_DNA"/>
</dbReference>
<evidence type="ECO:0000313" key="3">
    <source>
        <dbReference type="Proteomes" id="UP001431902"/>
    </source>
</evidence>
<dbReference type="InterPro" id="IPR050767">
    <property type="entry name" value="Sel1_AlgK"/>
</dbReference>
<feature type="region of interest" description="Disordered" evidence="1">
    <location>
        <begin position="211"/>
        <end position="230"/>
    </location>
</feature>
<accession>A0ABT6XAT4</accession>